<feature type="compositionally biased region" description="Low complexity" evidence="1">
    <location>
        <begin position="368"/>
        <end position="392"/>
    </location>
</feature>
<feature type="compositionally biased region" description="Low complexity" evidence="1">
    <location>
        <begin position="306"/>
        <end position="361"/>
    </location>
</feature>
<evidence type="ECO:0000313" key="3">
    <source>
        <dbReference type="EMBL" id="KAJ1729232.1"/>
    </source>
</evidence>
<dbReference type="OrthoDB" id="6380398at2759"/>
<evidence type="ECO:0000256" key="1">
    <source>
        <dbReference type="SAM" id="MobiDB-lite"/>
    </source>
</evidence>
<feature type="transmembrane region" description="Helical" evidence="2">
    <location>
        <begin position="409"/>
        <end position="431"/>
    </location>
</feature>
<dbReference type="AlphaFoldDB" id="A0A9W8CW38"/>
<feature type="region of interest" description="Disordered" evidence="1">
    <location>
        <begin position="148"/>
        <end position="216"/>
    </location>
</feature>
<reference evidence="3" key="1">
    <citation type="submission" date="2022-07" db="EMBL/GenBank/DDBJ databases">
        <title>Phylogenomic reconstructions and comparative analyses of Kickxellomycotina fungi.</title>
        <authorList>
            <person name="Reynolds N.K."/>
            <person name="Stajich J.E."/>
            <person name="Barry K."/>
            <person name="Grigoriev I.V."/>
            <person name="Crous P."/>
            <person name="Smith M.E."/>
        </authorList>
    </citation>
    <scope>NUCLEOTIDE SEQUENCE</scope>
    <source>
        <strain evidence="3">BCRC 34381</strain>
    </source>
</reference>
<keyword evidence="4" id="KW-1185">Reference proteome</keyword>
<evidence type="ECO:0000313" key="4">
    <source>
        <dbReference type="Proteomes" id="UP001143981"/>
    </source>
</evidence>
<sequence>MFLTRYRNTTDDLCKVSSPIFAANSGAFLCNNAVIHPNQISSCNLPYGLGYGAIKDKGTSPIAIYSHTVVYGKSLCGQDPEVNYYTLLRNYMAWASSTAAAQAKVLFLASSKNVVVAAGDTNYQMDPPTSLAKLMRTYGGDLYRYLPTPDATSTAPQPKPSAVTPGPSLIPSSSSSSGASQDSDSCDTPTPTGSAASPSGSGNPLPTSNTDGTSSSKTTVLITTKVTVTTYTGCYSSTPTPGGTVDCSYFSSGNLFATNTNGCRGPGGSSDDSNINMSFSNYISLVSLPPKPTGGAGNPTPTNSRPSGTNSTKPTKSTKPTSGSETRTDSSNASDSNSVSNTGVSSNSVSNTGVHSDSGHSSSKDKSSAIGSDSNSRSDVDNDSSSVSNGDSAPNTSPSTSGGISRTTAILVGVLVPLAIIIIITCLVLYFKKK</sequence>
<feature type="compositionally biased region" description="Polar residues" evidence="1">
    <location>
        <begin position="393"/>
        <end position="404"/>
    </location>
</feature>
<protein>
    <submittedName>
        <fullName evidence="3">Uncharacterized protein</fullName>
    </submittedName>
</protein>
<keyword evidence="2" id="KW-0812">Transmembrane</keyword>
<evidence type="ECO:0000256" key="2">
    <source>
        <dbReference type="SAM" id="Phobius"/>
    </source>
</evidence>
<keyword evidence="2" id="KW-0472">Membrane</keyword>
<gene>
    <name evidence="3" type="ORF">LPJ61_003626</name>
</gene>
<comment type="caution">
    <text evidence="3">The sequence shown here is derived from an EMBL/GenBank/DDBJ whole genome shotgun (WGS) entry which is preliminary data.</text>
</comment>
<proteinExistence type="predicted"/>
<dbReference type="Proteomes" id="UP001143981">
    <property type="component" value="Unassembled WGS sequence"/>
</dbReference>
<name>A0A9W8CW38_9FUNG</name>
<organism evidence="3 4">
    <name type="scientific">Coemansia biformis</name>
    <dbReference type="NCBI Taxonomy" id="1286918"/>
    <lineage>
        <taxon>Eukaryota</taxon>
        <taxon>Fungi</taxon>
        <taxon>Fungi incertae sedis</taxon>
        <taxon>Zoopagomycota</taxon>
        <taxon>Kickxellomycotina</taxon>
        <taxon>Kickxellomycetes</taxon>
        <taxon>Kickxellales</taxon>
        <taxon>Kickxellaceae</taxon>
        <taxon>Coemansia</taxon>
    </lineage>
</organism>
<feature type="compositionally biased region" description="Low complexity" evidence="1">
    <location>
        <begin position="169"/>
        <end position="202"/>
    </location>
</feature>
<dbReference type="EMBL" id="JANBOI010000651">
    <property type="protein sequence ID" value="KAJ1729232.1"/>
    <property type="molecule type" value="Genomic_DNA"/>
</dbReference>
<feature type="region of interest" description="Disordered" evidence="1">
    <location>
        <begin position="286"/>
        <end position="404"/>
    </location>
</feature>
<keyword evidence="2" id="KW-1133">Transmembrane helix</keyword>
<accession>A0A9W8CW38</accession>